<organism evidence="1 2">
    <name type="scientific">Thermococcus celer Vu 13 = JCM 8558</name>
    <dbReference type="NCBI Taxonomy" id="1293037"/>
    <lineage>
        <taxon>Archaea</taxon>
        <taxon>Methanobacteriati</taxon>
        <taxon>Methanobacteriota</taxon>
        <taxon>Thermococci</taxon>
        <taxon>Thermococcales</taxon>
        <taxon>Thermococcaceae</taxon>
        <taxon>Thermococcus</taxon>
    </lineage>
</organism>
<dbReference type="OrthoDB" id="103620at2157"/>
<evidence type="ECO:0000313" key="1">
    <source>
        <dbReference type="EMBL" id="ASI99345.1"/>
    </source>
</evidence>
<dbReference type="AlphaFoldDB" id="A0A218P343"/>
<dbReference type="EMBL" id="CP014854">
    <property type="protein sequence ID" value="ASI99345.1"/>
    <property type="molecule type" value="Genomic_DNA"/>
</dbReference>
<gene>
    <name evidence="1" type="ORF">A3L02_07140</name>
</gene>
<dbReference type="GeneID" id="33324523"/>
<evidence type="ECO:0008006" key="3">
    <source>
        <dbReference type="Google" id="ProtNLM"/>
    </source>
</evidence>
<sequence length="251" mass="28351">MEILSTGIPVLDEALGGGLLEDSNLLIVHDVYSKGWTLAFEILKNRIELGDFGVIIDSVLPISSLAMELEAVNFDLMAEGEAGNVAVIDIFSSFYGIKYPLDFVYTDRTLDTGTFLPKYGKLYRKLLFKYMKDRRPIGVDLTIDGLAFLFGTGNFISTFQKLMAEKEKARITEKRKRPINIFLLNKGRASEELVAWMSLYSQYVIDFSSPNAPLEETMVVRKSPLPEFNPMKSHYRFRLVKGKVELSPLSP</sequence>
<accession>A0A218P343</accession>
<dbReference type="RefSeq" id="WP_088863279.1">
    <property type="nucleotide sequence ID" value="NZ_CP014854.1"/>
</dbReference>
<proteinExistence type="predicted"/>
<dbReference type="KEGG" id="tce:A3L02_07140"/>
<name>A0A218P343_THECE</name>
<keyword evidence="2" id="KW-1185">Reference proteome</keyword>
<dbReference type="Gene3D" id="3.40.50.300">
    <property type="entry name" value="P-loop containing nucleotide triphosphate hydrolases"/>
    <property type="match status" value="1"/>
</dbReference>
<evidence type="ECO:0000313" key="2">
    <source>
        <dbReference type="Proteomes" id="UP000197156"/>
    </source>
</evidence>
<reference evidence="1 2" key="1">
    <citation type="submission" date="2016-03" db="EMBL/GenBank/DDBJ databases">
        <title>Complete genome sequence of Thermococcus celer.</title>
        <authorList>
            <person name="Oger P.M."/>
        </authorList>
    </citation>
    <scope>NUCLEOTIDE SEQUENCE [LARGE SCALE GENOMIC DNA]</scope>
    <source>
        <strain evidence="1 2">Vu 13</strain>
    </source>
</reference>
<dbReference type="InterPro" id="IPR027417">
    <property type="entry name" value="P-loop_NTPase"/>
</dbReference>
<protein>
    <recommendedName>
        <fullName evidence="3">KaiC-like domain-containing protein</fullName>
    </recommendedName>
</protein>
<dbReference type="Proteomes" id="UP000197156">
    <property type="component" value="Chromosome"/>
</dbReference>